<dbReference type="InterPro" id="IPR036271">
    <property type="entry name" value="Tet_transcr_reg_TetR-rel_C_sf"/>
</dbReference>
<dbReference type="Gene3D" id="1.10.10.60">
    <property type="entry name" value="Homeodomain-like"/>
    <property type="match status" value="1"/>
</dbReference>
<feature type="DNA-binding region" description="H-T-H motif" evidence="4">
    <location>
        <begin position="33"/>
        <end position="52"/>
    </location>
</feature>
<proteinExistence type="predicted"/>
<dbReference type="InterPro" id="IPR025996">
    <property type="entry name" value="MT1864/Rv1816-like_C"/>
</dbReference>
<dbReference type="SUPFAM" id="SSF46689">
    <property type="entry name" value="Homeodomain-like"/>
    <property type="match status" value="1"/>
</dbReference>
<accession>A0A1L8RFE1</accession>
<keyword evidence="3" id="KW-0804">Transcription</keyword>
<gene>
    <name evidence="6" type="ORF">RU97_GL001840</name>
</gene>
<dbReference type="Pfam" id="PF13305">
    <property type="entry name" value="TetR_C_33"/>
    <property type="match status" value="1"/>
</dbReference>
<dbReference type="InterPro" id="IPR001647">
    <property type="entry name" value="HTH_TetR"/>
</dbReference>
<dbReference type="Proteomes" id="UP000181884">
    <property type="component" value="Unassembled WGS sequence"/>
</dbReference>
<dbReference type="STRING" id="214095.RU97_GL001840"/>
<organism evidence="6 7">
    <name type="scientific">Enterococcus canis</name>
    <dbReference type="NCBI Taxonomy" id="214095"/>
    <lineage>
        <taxon>Bacteria</taxon>
        <taxon>Bacillati</taxon>
        <taxon>Bacillota</taxon>
        <taxon>Bacilli</taxon>
        <taxon>Lactobacillales</taxon>
        <taxon>Enterococcaceae</taxon>
        <taxon>Enterococcus</taxon>
    </lineage>
</organism>
<evidence type="ECO:0000259" key="5">
    <source>
        <dbReference type="PROSITE" id="PS50977"/>
    </source>
</evidence>
<dbReference type="Gene3D" id="1.10.357.10">
    <property type="entry name" value="Tetracycline Repressor, domain 2"/>
    <property type="match status" value="1"/>
</dbReference>
<protein>
    <submittedName>
        <fullName evidence="6">TetR family transcriptional regulator</fullName>
    </submittedName>
</protein>
<dbReference type="EMBL" id="JXKH01000004">
    <property type="protein sequence ID" value="OJG18443.1"/>
    <property type="molecule type" value="Genomic_DNA"/>
</dbReference>
<evidence type="ECO:0000256" key="1">
    <source>
        <dbReference type="ARBA" id="ARBA00023015"/>
    </source>
</evidence>
<evidence type="ECO:0000256" key="3">
    <source>
        <dbReference type="ARBA" id="ARBA00023163"/>
    </source>
</evidence>
<keyword evidence="7" id="KW-1185">Reference proteome</keyword>
<feature type="domain" description="HTH tetR-type" evidence="5">
    <location>
        <begin position="10"/>
        <end position="70"/>
    </location>
</feature>
<dbReference type="AlphaFoldDB" id="A0A1L8RFE1"/>
<dbReference type="PROSITE" id="PS50977">
    <property type="entry name" value="HTH_TETR_2"/>
    <property type="match status" value="1"/>
</dbReference>
<keyword evidence="1" id="KW-0805">Transcription regulation</keyword>
<dbReference type="GO" id="GO:0003677">
    <property type="term" value="F:DNA binding"/>
    <property type="evidence" value="ECO:0007669"/>
    <property type="project" value="UniProtKB-UniRule"/>
</dbReference>
<dbReference type="Pfam" id="PF00440">
    <property type="entry name" value="TetR_N"/>
    <property type="match status" value="1"/>
</dbReference>
<keyword evidence="2 4" id="KW-0238">DNA-binding</keyword>
<name>A0A1L8RFE1_9ENTE</name>
<evidence type="ECO:0000256" key="2">
    <source>
        <dbReference type="ARBA" id="ARBA00023125"/>
    </source>
</evidence>
<dbReference type="InterPro" id="IPR009057">
    <property type="entry name" value="Homeodomain-like_sf"/>
</dbReference>
<evidence type="ECO:0000313" key="6">
    <source>
        <dbReference type="EMBL" id="OJG18443.1"/>
    </source>
</evidence>
<evidence type="ECO:0000313" key="7">
    <source>
        <dbReference type="Proteomes" id="UP000181884"/>
    </source>
</evidence>
<sequence length="194" mass="22893">MKEDSMKKRNLSQEKIIRCARELAKEKDIQLLTFQDLAKELDIKAPSLYNHFKNMQEVRSGLTAMLLQELNETLRRALVGKSQGAALFSYAEIYQTFAYENQEVYELLINVPQMHDERLLEKTYETTDIIMQILEGYQLSKEERIHFSRQLRSLVHGYLSLRFMGYFTKEADVEPDSSYQKMIQQFVADLDIYK</sequence>
<dbReference type="SUPFAM" id="SSF48498">
    <property type="entry name" value="Tetracyclin repressor-like, C-terminal domain"/>
    <property type="match status" value="1"/>
</dbReference>
<reference evidence="6 7" key="1">
    <citation type="submission" date="2014-12" db="EMBL/GenBank/DDBJ databases">
        <title>Draft genome sequences of 29 type strains of Enterococci.</title>
        <authorList>
            <person name="Zhong Z."/>
            <person name="Sun Z."/>
            <person name="Liu W."/>
            <person name="Zhang W."/>
            <person name="Zhang H."/>
        </authorList>
    </citation>
    <scope>NUCLEOTIDE SEQUENCE [LARGE SCALE GENOMIC DNA]</scope>
    <source>
        <strain evidence="6 7">DSM 17029</strain>
    </source>
</reference>
<evidence type="ECO:0000256" key="4">
    <source>
        <dbReference type="PROSITE-ProRule" id="PRU00335"/>
    </source>
</evidence>
<comment type="caution">
    <text evidence="6">The sequence shown here is derived from an EMBL/GenBank/DDBJ whole genome shotgun (WGS) entry which is preliminary data.</text>
</comment>